<dbReference type="EMBL" id="JAASTX010000009">
    <property type="protein sequence ID" value="MBC1491927.1"/>
    <property type="molecule type" value="Genomic_DNA"/>
</dbReference>
<reference evidence="1 2" key="1">
    <citation type="submission" date="2020-03" db="EMBL/GenBank/DDBJ databases">
        <title>Soil Listeria distribution.</title>
        <authorList>
            <person name="Liao J."/>
            <person name="Wiedmann M."/>
        </authorList>
    </citation>
    <scope>NUCLEOTIDE SEQUENCE [LARGE SCALE GENOMIC DNA]</scope>
    <source>
        <strain evidence="1 2">FSL L7-1547</strain>
    </source>
</reference>
<protein>
    <submittedName>
        <fullName evidence="1">Uncharacterized protein</fullName>
    </submittedName>
</protein>
<accession>A0A7X1CBZ4</accession>
<name>A0A7X1CBZ4_9LIST</name>
<organism evidence="1 2">
    <name type="scientific">Listeria booriae</name>
    <dbReference type="NCBI Taxonomy" id="1552123"/>
    <lineage>
        <taxon>Bacteria</taxon>
        <taxon>Bacillati</taxon>
        <taxon>Bacillota</taxon>
        <taxon>Bacilli</taxon>
        <taxon>Bacillales</taxon>
        <taxon>Listeriaceae</taxon>
        <taxon>Listeria</taxon>
    </lineage>
</organism>
<comment type="caution">
    <text evidence="1">The sequence shown here is derived from an EMBL/GenBank/DDBJ whole genome shotgun (WGS) entry which is preliminary data.</text>
</comment>
<sequence length="193" mass="22464">MPEPEDMLLKVGVIRVSDSQKILCYRDPAGLYFQNHINMNDSTLEGIRMELLDTRKIKLPPVVAADIHDFIESDDRLKFDRDEALERLFLKNYQLYNKTQATKEQEEIFIFISENLGLYCRAILGEYEVETEIDCAMRRFAKFRKGLLSPIDAVKVAAKNLPVEQHYDFIRRLASELQPVSPVKREDNSYDSN</sequence>
<proteinExistence type="predicted"/>
<gene>
    <name evidence="1" type="ORF">HCI99_08790</name>
</gene>
<evidence type="ECO:0000313" key="1">
    <source>
        <dbReference type="EMBL" id="MBC1491927.1"/>
    </source>
</evidence>
<dbReference type="Proteomes" id="UP000533953">
    <property type="component" value="Unassembled WGS sequence"/>
</dbReference>
<evidence type="ECO:0000313" key="2">
    <source>
        <dbReference type="Proteomes" id="UP000533953"/>
    </source>
</evidence>
<dbReference type="AlphaFoldDB" id="A0A7X1CBZ4"/>
<dbReference type="RefSeq" id="WP_185417427.1">
    <property type="nucleotide sequence ID" value="NZ_JAASTX010000009.1"/>
</dbReference>